<dbReference type="InterPro" id="IPR052336">
    <property type="entry name" value="MlaD_Phospholipid_Transporter"/>
</dbReference>
<feature type="signal peptide" evidence="1">
    <location>
        <begin position="1"/>
        <end position="22"/>
    </location>
</feature>
<comment type="caution">
    <text evidence="4">The sequence shown here is derived from an EMBL/GenBank/DDBJ whole genome shotgun (WGS) entry which is preliminary data.</text>
</comment>
<evidence type="ECO:0000259" key="3">
    <source>
        <dbReference type="Pfam" id="PF11887"/>
    </source>
</evidence>
<name>A0A231H2Q4_9NOCA</name>
<organism evidence="4 5">
    <name type="scientific">Nocardia cerradoensis</name>
    <dbReference type="NCBI Taxonomy" id="85688"/>
    <lineage>
        <taxon>Bacteria</taxon>
        <taxon>Bacillati</taxon>
        <taxon>Actinomycetota</taxon>
        <taxon>Actinomycetes</taxon>
        <taxon>Mycobacteriales</taxon>
        <taxon>Nocardiaceae</taxon>
        <taxon>Nocardia</taxon>
    </lineage>
</organism>
<dbReference type="InterPro" id="IPR024516">
    <property type="entry name" value="Mce_C"/>
</dbReference>
<protein>
    <recommendedName>
        <fullName evidence="6">Lipoprotein LprN</fullName>
    </recommendedName>
</protein>
<sequence>MRCEKRLAAVALIGGLTLAASGCQWEGPNSLPLPGTAGGGPGSYSVKIEMPNVMSIQRNSRVRVNDVTVGNVADVQLEGWHAVVTVTLDRDVHLPANATAKIGQTSLLGSLHLELASPLSEPPSGELKNGSVIPIEHAGTYPTTEQTLASLSTVLNGGGLARIQEISNQTNAALSGHEKEVRDLLSQTSTFSSDLNAQSDDIITAATGLDRLADTVGKQNDVLAGALDRIPPALSILAQQRQQLTDTVTALGGFADSADRVVTASSEDVQQNLRDLQPVMRELANAGPDLTGALGLLPTYPWPLANIPKFFRGDAGNLSGTVDLTLGRLGRGLLQGTPLEGVLENAETSLGRTVDRVPALSTKNPLTAGLDSVVVRGGK</sequence>
<dbReference type="PANTHER" id="PTHR33371:SF15">
    <property type="entry name" value="LIPOPROTEIN LPRN"/>
    <property type="match status" value="1"/>
</dbReference>
<feature type="chain" id="PRO_5038704916" description="Lipoprotein LprN" evidence="1">
    <location>
        <begin position="23"/>
        <end position="379"/>
    </location>
</feature>
<dbReference type="GO" id="GO:0005576">
    <property type="term" value="C:extracellular region"/>
    <property type="evidence" value="ECO:0007669"/>
    <property type="project" value="TreeGrafter"/>
</dbReference>
<keyword evidence="1" id="KW-0732">Signal</keyword>
<reference evidence="4 5" key="1">
    <citation type="submission" date="2017-07" db="EMBL/GenBank/DDBJ databases">
        <title>First draft Genome Sequence of Nocardia cerradoensis isolated from human infection.</title>
        <authorList>
            <person name="Carrasco G."/>
        </authorList>
    </citation>
    <scope>NUCLEOTIDE SEQUENCE [LARGE SCALE GENOMIC DNA]</scope>
    <source>
        <strain evidence="4 5">CNM20130759</strain>
    </source>
</reference>
<dbReference type="PANTHER" id="PTHR33371">
    <property type="entry name" value="INTERMEMBRANE PHOSPHOLIPID TRANSPORT SYSTEM BINDING PROTEIN MLAD-RELATED"/>
    <property type="match status" value="1"/>
</dbReference>
<feature type="domain" description="Mce/MlaD" evidence="2">
    <location>
        <begin position="43"/>
        <end position="116"/>
    </location>
</feature>
<evidence type="ECO:0000259" key="2">
    <source>
        <dbReference type="Pfam" id="PF02470"/>
    </source>
</evidence>
<dbReference type="InterPro" id="IPR003399">
    <property type="entry name" value="Mce/MlaD"/>
</dbReference>
<gene>
    <name evidence="4" type="ORF">B7C42_04553</name>
</gene>
<feature type="domain" description="Mammalian cell entry C-terminal" evidence="3">
    <location>
        <begin position="126"/>
        <end position="294"/>
    </location>
</feature>
<accession>A0A231H2Q4</accession>
<evidence type="ECO:0000313" key="5">
    <source>
        <dbReference type="Proteomes" id="UP000215506"/>
    </source>
</evidence>
<dbReference type="Proteomes" id="UP000215506">
    <property type="component" value="Unassembled WGS sequence"/>
</dbReference>
<dbReference type="NCBIfam" id="TIGR00996">
    <property type="entry name" value="Mtu_fam_mce"/>
    <property type="match status" value="1"/>
</dbReference>
<dbReference type="PROSITE" id="PS51257">
    <property type="entry name" value="PROKAR_LIPOPROTEIN"/>
    <property type="match status" value="1"/>
</dbReference>
<dbReference type="Pfam" id="PF11887">
    <property type="entry name" value="Mce4_CUP1"/>
    <property type="match status" value="1"/>
</dbReference>
<dbReference type="Pfam" id="PF02470">
    <property type="entry name" value="MlaD"/>
    <property type="match status" value="1"/>
</dbReference>
<dbReference type="AlphaFoldDB" id="A0A231H2Q4"/>
<keyword evidence="5" id="KW-1185">Reference proteome</keyword>
<dbReference type="EMBL" id="NGAF01000010">
    <property type="protein sequence ID" value="OXR43131.1"/>
    <property type="molecule type" value="Genomic_DNA"/>
</dbReference>
<proteinExistence type="predicted"/>
<evidence type="ECO:0000313" key="4">
    <source>
        <dbReference type="EMBL" id="OXR43131.1"/>
    </source>
</evidence>
<dbReference type="InterPro" id="IPR005693">
    <property type="entry name" value="Mce"/>
</dbReference>
<dbReference type="RefSeq" id="WP_094026453.1">
    <property type="nucleotide sequence ID" value="NZ_NGAF01000010.1"/>
</dbReference>
<evidence type="ECO:0000256" key="1">
    <source>
        <dbReference type="SAM" id="SignalP"/>
    </source>
</evidence>
<evidence type="ECO:0008006" key="6">
    <source>
        <dbReference type="Google" id="ProtNLM"/>
    </source>
</evidence>